<dbReference type="EC" id="6.1.1.11" evidence="2"/>
<keyword evidence="8" id="KW-1133">Transmembrane helix</keyword>
<dbReference type="Proteomes" id="UP000095283">
    <property type="component" value="Unplaced"/>
</dbReference>
<dbReference type="InterPro" id="IPR002317">
    <property type="entry name" value="Ser-tRNA-ligase_type_1"/>
</dbReference>
<dbReference type="GO" id="GO:0005524">
    <property type="term" value="F:ATP binding"/>
    <property type="evidence" value="ECO:0007669"/>
    <property type="project" value="UniProtKB-KW"/>
</dbReference>
<keyword evidence="4" id="KW-0547">Nucleotide-binding</keyword>
<evidence type="ECO:0000256" key="3">
    <source>
        <dbReference type="ARBA" id="ARBA00022598"/>
    </source>
</evidence>
<evidence type="ECO:0000256" key="8">
    <source>
        <dbReference type="SAM" id="Phobius"/>
    </source>
</evidence>
<organism evidence="10 11">
    <name type="scientific">Heterorhabditis bacteriophora</name>
    <name type="common">Entomopathogenic nematode worm</name>
    <dbReference type="NCBI Taxonomy" id="37862"/>
    <lineage>
        <taxon>Eukaryota</taxon>
        <taxon>Metazoa</taxon>
        <taxon>Ecdysozoa</taxon>
        <taxon>Nematoda</taxon>
        <taxon>Chromadorea</taxon>
        <taxon>Rhabditida</taxon>
        <taxon>Rhabditina</taxon>
        <taxon>Rhabditomorpha</taxon>
        <taxon>Strongyloidea</taxon>
        <taxon>Heterorhabditidae</taxon>
        <taxon>Heterorhabditis</taxon>
    </lineage>
</organism>
<dbReference type="PRINTS" id="PR00981">
    <property type="entry name" value="TRNASYNTHSER"/>
</dbReference>
<dbReference type="InterPro" id="IPR045864">
    <property type="entry name" value="aa-tRNA-synth_II/BPL/LPL"/>
</dbReference>
<protein>
    <recommendedName>
        <fullName evidence="2">serine--tRNA ligase</fullName>
        <ecNumber evidence="2">6.1.1.11</ecNumber>
    </recommendedName>
    <alternativeName>
        <fullName evidence="7">Seryl-tRNA synthetase</fullName>
    </alternativeName>
</protein>
<dbReference type="GO" id="GO:0006434">
    <property type="term" value="P:seryl-tRNA aminoacylation"/>
    <property type="evidence" value="ECO:0007669"/>
    <property type="project" value="InterPro"/>
</dbReference>
<dbReference type="InterPro" id="IPR002314">
    <property type="entry name" value="aa-tRNA-synt_IIb"/>
</dbReference>
<comment type="similarity">
    <text evidence="1">Belongs to the class-II aminoacyl-tRNA synthetase family. Type-1 seryl-tRNA synthetase subfamily.</text>
</comment>
<evidence type="ECO:0000313" key="11">
    <source>
        <dbReference type="WBParaSite" id="Hba_06558"/>
    </source>
</evidence>
<feature type="domain" description="Aminoacyl-transfer RNA synthetases class-II family profile" evidence="9">
    <location>
        <begin position="6"/>
        <end position="226"/>
    </location>
</feature>
<keyword evidence="8" id="KW-0472">Membrane</keyword>
<dbReference type="InterPro" id="IPR006195">
    <property type="entry name" value="aa-tRNA-synth_II"/>
</dbReference>
<evidence type="ECO:0000256" key="5">
    <source>
        <dbReference type="ARBA" id="ARBA00022840"/>
    </source>
</evidence>
<keyword evidence="5" id="KW-0067">ATP-binding</keyword>
<dbReference type="GO" id="GO:0004828">
    <property type="term" value="F:serine-tRNA ligase activity"/>
    <property type="evidence" value="ECO:0007669"/>
    <property type="project" value="UniProtKB-EC"/>
</dbReference>
<keyword evidence="6" id="KW-0030">Aminoacyl-tRNA synthetase</keyword>
<keyword evidence="3" id="KW-0436">Ligase</keyword>
<proteinExistence type="inferred from homology"/>
<keyword evidence="10" id="KW-1185">Reference proteome</keyword>
<name>A0A1I7WN30_HETBA</name>
<dbReference type="AlphaFoldDB" id="A0A1I7WN30"/>
<dbReference type="PROSITE" id="PS50862">
    <property type="entry name" value="AA_TRNA_LIGASE_II"/>
    <property type="match status" value="1"/>
</dbReference>
<keyword evidence="8" id="KW-0812">Transmembrane</keyword>
<evidence type="ECO:0000313" key="10">
    <source>
        <dbReference type="Proteomes" id="UP000095283"/>
    </source>
</evidence>
<evidence type="ECO:0000259" key="9">
    <source>
        <dbReference type="PROSITE" id="PS50862"/>
    </source>
</evidence>
<evidence type="ECO:0000256" key="4">
    <source>
        <dbReference type="ARBA" id="ARBA00022741"/>
    </source>
</evidence>
<dbReference type="SUPFAM" id="SSF55681">
    <property type="entry name" value="Class II aaRS and biotin synthetases"/>
    <property type="match status" value="1"/>
</dbReference>
<sequence>MVLDMDMFREEKGIPLFSVPYFVLILCGIQANYILGSEVIDDSSIEEKYLIATSEQPIAAFHRNEWLKETELPIKYAGLSTCFRQEVGSHGRDTRGIFRVHQFEKVEQFVLCSPNDNESWVLFDEMINNAEEYYQLLGIPYRVVCIVSAELNNAASKKFVSFVHMLNATMCASTRVLCALLENYQTEEGIIIPEVLQQYMPEKFRTFIPFIKPAPIDVENKKKSGK</sequence>
<dbReference type="WBParaSite" id="Hba_06558">
    <property type="protein sequence ID" value="Hba_06558"/>
    <property type="gene ID" value="Hba_06558"/>
</dbReference>
<evidence type="ECO:0000256" key="1">
    <source>
        <dbReference type="ARBA" id="ARBA00010728"/>
    </source>
</evidence>
<reference evidence="11" key="1">
    <citation type="submission" date="2016-11" db="UniProtKB">
        <authorList>
            <consortium name="WormBaseParasite"/>
        </authorList>
    </citation>
    <scope>IDENTIFICATION</scope>
</reference>
<evidence type="ECO:0000256" key="2">
    <source>
        <dbReference type="ARBA" id="ARBA00012840"/>
    </source>
</evidence>
<evidence type="ECO:0000256" key="7">
    <source>
        <dbReference type="ARBA" id="ARBA00031113"/>
    </source>
</evidence>
<accession>A0A1I7WN30</accession>
<dbReference type="Gene3D" id="3.30.930.10">
    <property type="entry name" value="Bira Bifunctional Protein, Domain 2"/>
    <property type="match status" value="2"/>
</dbReference>
<evidence type="ECO:0000256" key="6">
    <source>
        <dbReference type="ARBA" id="ARBA00023146"/>
    </source>
</evidence>
<feature type="transmembrane region" description="Helical" evidence="8">
    <location>
        <begin position="14"/>
        <end position="35"/>
    </location>
</feature>
<dbReference type="Pfam" id="PF00587">
    <property type="entry name" value="tRNA-synt_2b"/>
    <property type="match status" value="1"/>
</dbReference>
<dbReference type="PANTHER" id="PTHR11778">
    <property type="entry name" value="SERYL-TRNA SYNTHETASE"/>
    <property type="match status" value="1"/>
</dbReference>